<accession>A0A2P2GU14</accession>
<evidence type="ECO:0000313" key="2">
    <source>
        <dbReference type="EMBL" id="KKZ74990.1"/>
    </source>
</evidence>
<evidence type="ECO:0000313" key="3">
    <source>
        <dbReference type="Proteomes" id="UP000265325"/>
    </source>
</evidence>
<name>A0A2P2GU14_STREW</name>
<sequence>MTATLVATLAATSLGAAQAAEISPPDARSGPVMHLLPYPEGHVAANAELINDAGQIVGSTTDGRGTYTATRWDADLSITPLKALDGTGTLVITKALAPDGTVAGAADTGDRVDHAVTWDASGTPKRLQEPAGYVNSTANDINAAHVAVGVASDNRAARAVRWGRDGRATLLPLPPLTGYSEALYVDDRGVAYGWASNSSGANKQAVRWDTSGNVTSLGTFGGQWSEVRDVNDQGTAVGSAGAPGYESWAAVAPPSGTYQQLPGGVHASTAFAVNNHGDALGAVNAQRVLWRNGAMTPLRPLPDTRSLEAYDLDDSGRAVGKSGDFATVWDTGGAPTALPTGPRVDYSYGFRINNSGQVLGWASTWDYGRQAVVWR</sequence>
<protein>
    <submittedName>
        <fullName evidence="2">Uncharacterized protein</fullName>
    </submittedName>
</protein>
<gene>
    <name evidence="2" type="ORF">VO63_03975</name>
</gene>
<reference evidence="2 3" key="1">
    <citation type="submission" date="2015-05" db="EMBL/GenBank/DDBJ databases">
        <title>Draft Genome assembly of Streptomyces showdoensis.</title>
        <authorList>
            <person name="Thapa K.K."/>
            <person name="Metsa-Ketela M."/>
        </authorList>
    </citation>
    <scope>NUCLEOTIDE SEQUENCE [LARGE SCALE GENOMIC DNA]</scope>
    <source>
        <strain evidence="2 3">ATCC 15227</strain>
    </source>
</reference>
<dbReference type="Proteomes" id="UP000265325">
    <property type="component" value="Unassembled WGS sequence"/>
</dbReference>
<keyword evidence="3" id="KW-1185">Reference proteome</keyword>
<dbReference type="AlphaFoldDB" id="A0A2P2GU14"/>
<comment type="caution">
    <text evidence="2">The sequence shown here is derived from an EMBL/GenBank/DDBJ whole genome shotgun (WGS) entry which is preliminary data.</text>
</comment>
<keyword evidence="1" id="KW-0732">Signal</keyword>
<proteinExistence type="predicted"/>
<evidence type="ECO:0000256" key="1">
    <source>
        <dbReference type="SAM" id="SignalP"/>
    </source>
</evidence>
<feature type="chain" id="PRO_5015115887" evidence="1">
    <location>
        <begin position="20"/>
        <end position="375"/>
    </location>
</feature>
<organism evidence="2 3">
    <name type="scientific">Streptomyces showdoensis</name>
    <dbReference type="NCBI Taxonomy" id="68268"/>
    <lineage>
        <taxon>Bacteria</taxon>
        <taxon>Bacillati</taxon>
        <taxon>Actinomycetota</taxon>
        <taxon>Actinomycetes</taxon>
        <taxon>Kitasatosporales</taxon>
        <taxon>Streptomycetaceae</taxon>
        <taxon>Streptomyces</taxon>
    </lineage>
</organism>
<dbReference type="EMBL" id="LAQS01000005">
    <property type="protein sequence ID" value="KKZ74990.1"/>
    <property type="molecule type" value="Genomic_DNA"/>
</dbReference>
<feature type="signal peptide" evidence="1">
    <location>
        <begin position="1"/>
        <end position="19"/>
    </location>
</feature>